<dbReference type="AlphaFoldDB" id="A0AAV3JGR0"/>
<sequence>MKKRFIEDQIHKILKESESGVSTLIFVGSMESVEIRFTDGV</sequence>
<organism evidence="1 2">
    <name type="scientific">Leptospira borgpetersenii serovar Javanica str. UI 09931</name>
    <dbReference type="NCBI Taxonomy" id="1049767"/>
    <lineage>
        <taxon>Bacteria</taxon>
        <taxon>Pseudomonadati</taxon>
        <taxon>Spirochaetota</taxon>
        <taxon>Spirochaetia</taxon>
        <taxon>Leptospirales</taxon>
        <taxon>Leptospiraceae</taxon>
        <taxon>Leptospira</taxon>
    </lineage>
</organism>
<evidence type="ECO:0000313" key="2">
    <source>
        <dbReference type="Proteomes" id="UP000014570"/>
    </source>
</evidence>
<comment type="caution">
    <text evidence="1">The sequence shown here is derived from an EMBL/GenBank/DDBJ whole genome shotgun (WGS) entry which is preliminary data.</text>
</comment>
<name>A0AAV3JGR0_LEPBO</name>
<protein>
    <submittedName>
        <fullName evidence="1">Uncharacterized protein</fullName>
    </submittedName>
</protein>
<gene>
    <name evidence="1" type="ORF">LEP1GSC103_0935</name>
</gene>
<proteinExistence type="predicted"/>
<reference evidence="1 2" key="1">
    <citation type="submission" date="2013-04" db="EMBL/GenBank/DDBJ databases">
        <authorList>
            <person name="Harkins D.M."/>
            <person name="Durkin A.S."/>
            <person name="Brinkac L.M."/>
            <person name="Haft D.H."/>
            <person name="Selengut J.D."/>
            <person name="Sanka R."/>
            <person name="DePew J."/>
            <person name="Purushe J."/>
            <person name="Chanthongthip A."/>
            <person name="Lattana O."/>
            <person name="Phetsouvanh R."/>
            <person name="Newton P.N."/>
            <person name="Vinetz J.M."/>
            <person name="Sutton G.G."/>
            <person name="Nierman W.C."/>
            <person name="Fouts D.E."/>
        </authorList>
    </citation>
    <scope>NUCLEOTIDE SEQUENCE [LARGE SCALE GENOMIC DNA]</scope>
    <source>
        <strain evidence="1 2">UI 09931</strain>
    </source>
</reference>
<dbReference type="Proteomes" id="UP000014570">
    <property type="component" value="Unassembled WGS sequence"/>
</dbReference>
<evidence type="ECO:0000313" key="1">
    <source>
        <dbReference type="EMBL" id="EPG59780.1"/>
    </source>
</evidence>
<dbReference type="EMBL" id="AHNP02000002">
    <property type="protein sequence ID" value="EPG59780.1"/>
    <property type="molecule type" value="Genomic_DNA"/>
</dbReference>
<accession>A0AAV3JGR0</accession>